<dbReference type="InterPro" id="IPR056907">
    <property type="entry name" value="UTP6_C"/>
</dbReference>
<dbReference type="InterPro" id="IPR003107">
    <property type="entry name" value="HAT"/>
</dbReference>
<reference evidence="8 9" key="1">
    <citation type="submission" date="2016-03" db="EMBL/GenBank/DDBJ databases">
        <title>EvidentialGene: Evidence-directed Construction of Genes on Genomes.</title>
        <authorList>
            <person name="Gilbert D.G."/>
            <person name="Choi J.-H."/>
            <person name="Mockaitis K."/>
            <person name="Colbourne J."/>
            <person name="Pfrender M."/>
        </authorList>
    </citation>
    <scope>NUCLEOTIDE SEQUENCE [LARGE SCALE GENOMIC DNA]</scope>
    <source>
        <strain evidence="8 9">Xinb3</strain>
        <tissue evidence="8">Complete organism</tissue>
    </source>
</reference>
<evidence type="ECO:0000256" key="5">
    <source>
        <dbReference type="ARBA" id="ARBA00023242"/>
    </source>
</evidence>
<dbReference type="InterPro" id="IPR011990">
    <property type="entry name" value="TPR-like_helical_dom_sf"/>
</dbReference>
<dbReference type="InterPro" id="IPR013949">
    <property type="entry name" value="Utp6"/>
</dbReference>
<dbReference type="Pfam" id="PF24892">
    <property type="entry name" value="UTP6_C"/>
    <property type="match status" value="1"/>
</dbReference>
<name>A0A164ZVN5_9CRUS</name>
<dbReference type="PANTHER" id="PTHR23271">
    <property type="entry name" value="HEPATOCELLULAR CARCINOMA-ASSOCIATED ANTIGEN 66"/>
    <property type="match status" value="1"/>
</dbReference>
<dbReference type="EMBL" id="LRGB01000687">
    <property type="protein sequence ID" value="KZS16836.1"/>
    <property type="molecule type" value="Genomic_DNA"/>
</dbReference>
<dbReference type="STRING" id="35525.A0A164ZVN5"/>
<proteinExistence type="inferred from homology"/>
<accession>A0A164ZVN5</accession>
<dbReference type="GO" id="GO:0034388">
    <property type="term" value="C:Pwp2p-containing subcomplex of 90S preribosome"/>
    <property type="evidence" value="ECO:0007669"/>
    <property type="project" value="TreeGrafter"/>
</dbReference>
<keyword evidence="3" id="KW-0698">rRNA processing</keyword>
<comment type="similarity">
    <text evidence="2">Belongs to the UTP6 family.</text>
</comment>
<dbReference type="SUPFAM" id="SSF48452">
    <property type="entry name" value="TPR-like"/>
    <property type="match status" value="2"/>
</dbReference>
<comment type="subcellular location">
    <subcellularLocation>
        <location evidence="1">Nucleus</location>
        <location evidence="1">Nucleolus</location>
    </subcellularLocation>
</comment>
<dbReference type="PANTHER" id="PTHR23271:SF1">
    <property type="entry name" value="U3 SMALL NUCLEOLAR RNA-ASSOCIATED PROTEIN 6 HOMOLOG"/>
    <property type="match status" value="1"/>
</dbReference>
<comment type="caution">
    <text evidence="8">The sequence shown here is derived from an EMBL/GenBank/DDBJ whole genome shotgun (WGS) entry which is preliminary data.</text>
</comment>
<protein>
    <submittedName>
        <fullName evidence="8">U3 small nucleolar RNA-associated protein 6</fullName>
    </submittedName>
</protein>
<evidence type="ECO:0000256" key="2">
    <source>
        <dbReference type="ARBA" id="ARBA00010734"/>
    </source>
</evidence>
<organism evidence="8 9">
    <name type="scientific">Daphnia magna</name>
    <dbReference type="NCBI Taxonomy" id="35525"/>
    <lineage>
        <taxon>Eukaryota</taxon>
        <taxon>Metazoa</taxon>
        <taxon>Ecdysozoa</taxon>
        <taxon>Arthropoda</taxon>
        <taxon>Crustacea</taxon>
        <taxon>Branchiopoda</taxon>
        <taxon>Diplostraca</taxon>
        <taxon>Cladocera</taxon>
        <taxon>Anomopoda</taxon>
        <taxon>Daphniidae</taxon>
        <taxon>Daphnia</taxon>
    </lineage>
</organism>
<evidence type="ECO:0000313" key="9">
    <source>
        <dbReference type="Proteomes" id="UP000076858"/>
    </source>
</evidence>
<feature type="domain" description="U3 small nucleolar RNA-associated protein 6 homolog C-terminal" evidence="7">
    <location>
        <begin position="301"/>
        <end position="597"/>
    </location>
</feature>
<evidence type="ECO:0000313" key="8">
    <source>
        <dbReference type="EMBL" id="KZS16836.1"/>
    </source>
</evidence>
<keyword evidence="9" id="KW-1185">Reference proteome</keyword>
<dbReference type="Proteomes" id="UP000076858">
    <property type="component" value="Unassembled WGS sequence"/>
</dbReference>
<sequence length="616" mass="72129">MAEFVDLRLEEMLPELEEMQRVELFTEQEIKAVVKKRRDFEYKLQKHTKAKEDYLKYIQYEINLLMLVRLRRNRTGFQFKKPEIDHAIGNRINKMFMYATSRFPSDLKIWLSHIEFCKRMRWTSSITRIFVRLLAVKSNEPSLWIMAAKWEFEENGSAANGRGLLLRALRFHPESIQLYTEAFRLELLEADRLRKRRQVLGLSCEPDLPDNETDTDNILDGRVAVLFYNDAKKAVKSAADLLPFLAVAKEFDFTAELQATIFRDMQVEHSEDEITWDTIARHALEKDPNDKEMKLKDRIELCCSTYEEAIERIDTPKMWQLYVDTLFVLGENEIIRPKIRQRIHHVCYRALTNRKLSDQQLIDWTNMLENDQFSGYQLKTVLTEGVKQFPKNATLWTKALKAELEQKEEEPLFQIDTGAADEPEPAADEEATAVSIELPAVFWEAIKALGSTSDSIAVWETAIEHFEALSNQNSKALQTVENLYQKAVNVEPPIGKHFKPLYLNWFATRKGREEAQKLYQSQASLPPLVLDFHYTIIDLELKEAHPNVEFIRKVYEKAAMQFGQKNKEIWLRFIRFELERGDPTRVGNLHHRAKMTLDRTLADDFLVQYTLLQLQA</sequence>
<evidence type="ECO:0000256" key="3">
    <source>
        <dbReference type="ARBA" id="ARBA00022552"/>
    </source>
</evidence>
<evidence type="ECO:0000256" key="1">
    <source>
        <dbReference type="ARBA" id="ARBA00004604"/>
    </source>
</evidence>
<dbReference type="GO" id="GO:0032040">
    <property type="term" value="C:small-subunit processome"/>
    <property type="evidence" value="ECO:0007669"/>
    <property type="project" value="TreeGrafter"/>
</dbReference>
<feature type="domain" description="U3 small nucleolar RNA-associated protein 6 N-terminal" evidence="6">
    <location>
        <begin position="9"/>
        <end position="90"/>
    </location>
</feature>
<evidence type="ECO:0000256" key="4">
    <source>
        <dbReference type="ARBA" id="ARBA00022737"/>
    </source>
</evidence>
<dbReference type="InterPro" id="IPR055347">
    <property type="entry name" value="UTP6_N"/>
</dbReference>
<dbReference type="AlphaFoldDB" id="A0A164ZVN5"/>
<dbReference type="GO" id="GO:0000462">
    <property type="term" value="P:maturation of SSU-rRNA from tricistronic rRNA transcript (SSU-rRNA, 5.8S rRNA, LSU-rRNA)"/>
    <property type="evidence" value="ECO:0007669"/>
    <property type="project" value="InterPro"/>
</dbReference>
<dbReference type="Gene3D" id="1.25.40.10">
    <property type="entry name" value="Tetratricopeptide repeat domain"/>
    <property type="match status" value="3"/>
</dbReference>
<gene>
    <name evidence="8" type="ORF">APZ42_017444</name>
</gene>
<dbReference type="SMART" id="SM00386">
    <property type="entry name" value="HAT"/>
    <property type="match status" value="5"/>
</dbReference>
<evidence type="ECO:0000259" key="7">
    <source>
        <dbReference type="Pfam" id="PF24892"/>
    </source>
</evidence>
<dbReference type="Pfam" id="PF08640">
    <property type="entry name" value="U3_assoc_6"/>
    <property type="match status" value="1"/>
</dbReference>
<keyword evidence="4" id="KW-0677">Repeat</keyword>
<keyword evidence="5" id="KW-0539">Nucleus</keyword>
<dbReference type="GO" id="GO:0030515">
    <property type="term" value="F:snoRNA binding"/>
    <property type="evidence" value="ECO:0007669"/>
    <property type="project" value="InterPro"/>
</dbReference>
<dbReference type="OrthoDB" id="28112at2759"/>
<evidence type="ECO:0000259" key="6">
    <source>
        <dbReference type="Pfam" id="PF08640"/>
    </source>
</evidence>